<evidence type="ECO:0000313" key="3">
    <source>
        <dbReference type="EMBL" id="KDR33694.1"/>
    </source>
</evidence>
<dbReference type="AlphaFoldDB" id="A0A656QQC0"/>
<dbReference type="Pfam" id="PF03162">
    <property type="entry name" value="Y_phosphatase2"/>
    <property type="match status" value="1"/>
</dbReference>
<proteinExistence type="inferred from homology"/>
<dbReference type="GO" id="GO:0016791">
    <property type="term" value="F:phosphatase activity"/>
    <property type="evidence" value="ECO:0007669"/>
    <property type="project" value="TreeGrafter"/>
</dbReference>
<dbReference type="RefSeq" id="WP_008346066.1">
    <property type="nucleotide sequence ID" value="NZ_CP084286.1"/>
</dbReference>
<dbReference type="PANTHER" id="PTHR31126:SF72">
    <property type="entry name" value="DUAL SPECIFICITY PROTEIN PHOSPHATASE TPBA"/>
    <property type="match status" value="1"/>
</dbReference>
<evidence type="ECO:0000259" key="2">
    <source>
        <dbReference type="PROSITE" id="PS50056"/>
    </source>
</evidence>
<evidence type="ECO:0000313" key="4">
    <source>
        <dbReference type="Proteomes" id="UP000027451"/>
    </source>
</evidence>
<dbReference type="InterPro" id="IPR000387">
    <property type="entry name" value="Tyr_Pase_dom"/>
</dbReference>
<dbReference type="InterPro" id="IPR016130">
    <property type="entry name" value="Tyr_Pase_AS"/>
</dbReference>
<dbReference type="Gene3D" id="3.90.190.10">
    <property type="entry name" value="Protein tyrosine phosphatase superfamily"/>
    <property type="match status" value="1"/>
</dbReference>
<dbReference type="PROSITE" id="PS00383">
    <property type="entry name" value="TYR_PHOSPHATASE_1"/>
    <property type="match status" value="1"/>
</dbReference>
<reference evidence="3 4" key="1">
    <citation type="submission" date="2014-03" db="EMBL/GenBank/DDBJ databases">
        <title>Draft Genome Sequences of Four Burkholderia Strains.</title>
        <authorList>
            <person name="Liu X.Y."/>
            <person name="Li C.X."/>
            <person name="Xu J.H."/>
        </authorList>
    </citation>
    <scope>NUCLEOTIDE SEQUENCE [LARGE SCALE GENOMIC DNA]</scope>
    <source>
        <strain evidence="3 4">OP-1</strain>
    </source>
</reference>
<name>A0A656QQC0_9BURK</name>
<dbReference type="Proteomes" id="UP000027451">
    <property type="component" value="Unassembled WGS sequence"/>
</dbReference>
<evidence type="ECO:0000256" key="1">
    <source>
        <dbReference type="ARBA" id="ARBA00009580"/>
    </source>
</evidence>
<sequence>MNEVFRILFYGAGFIAAAYVLQSKMAAAPAPATSASMTVERPLNWAEPIVYAGVDNLHRITPSLYRSAQISAADIVQLRALGIRKIVSFRSFHSDEDVLEGSGIALQRLRINTWNIKDEDMIAALKALRDVDRDGPILIHCQHGADRTGLVSALYRVVYQGWTRQQAEDELLHGGYGFHPVWGNIRSYLQHVDVEWLRRQVGVAGSPA</sequence>
<gene>
    <name evidence="3" type="ORF">BG60_00555</name>
</gene>
<dbReference type="CDD" id="cd14529">
    <property type="entry name" value="TpbA-like"/>
    <property type="match status" value="1"/>
</dbReference>
<feature type="domain" description="Tyrosine specific protein phosphatases" evidence="2">
    <location>
        <begin position="119"/>
        <end position="155"/>
    </location>
</feature>
<protein>
    <submittedName>
        <fullName evidence="3">Protein tyrosine phosphatase</fullName>
    </submittedName>
</protein>
<dbReference type="InterPro" id="IPR029021">
    <property type="entry name" value="Prot-tyrosine_phosphatase-like"/>
</dbReference>
<dbReference type="PROSITE" id="PS50056">
    <property type="entry name" value="TYR_PHOSPHATASE_2"/>
    <property type="match status" value="1"/>
</dbReference>
<accession>A0A656QQC0</accession>
<dbReference type="InterPro" id="IPR004861">
    <property type="entry name" value="Siw14-like"/>
</dbReference>
<dbReference type="PANTHER" id="PTHR31126">
    <property type="entry name" value="TYROSINE-PROTEIN PHOSPHATASE"/>
    <property type="match status" value="1"/>
</dbReference>
<dbReference type="SUPFAM" id="SSF52799">
    <property type="entry name" value="(Phosphotyrosine protein) phosphatases II"/>
    <property type="match status" value="1"/>
</dbReference>
<dbReference type="EMBL" id="JFHD01000001">
    <property type="protein sequence ID" value="KDR33694.1"/>
    <property type="molecule type" value="Genomic_DNA"/>
</dbReference>
<organism evidence="3 4">
    <name type="scientific">Caballeronia zhejiangensis</name>
    <dbReference type="NCBI Taxonomy" id="871203"/>
    <lineage>
        <taxon>Bacteria</taxon>
        <taxon>Pseudomonadati</taxon>
        <taxon>Pseudomonadota</taxon>
        <taxon>Betaproteobacteria</taxon>
        <taxon>Burkholderiales</taxon>
        <taxon>Burkholderiaceae</taxon>
        <taxon>Caballeronia</taxon>
    </lineage>
</organism>
<comment type="similarity">
    <text evidence="1">Belongs to the protein-tyrosine phosphatase family.</text>
</comment>
<comment type="caution">
    <text evidence="3">The sequence shown here is derived from an EMBL/GenBank/DDBJ whole genome shotgun (WGS) entry which is preliminary data.</text>
</comment>
<keyword evidence="4" id="KW-1185">Reference proteome</keyword>